<evidence type="ECO:0000313" key="1">
    <source>
        <dbReference type="EMBL" id="AQG80289.1"/>
    </source>
</evidence>
<sequence>MRTLNMLNAPDGLKNWEKRFPGFVSLNKSYTNLVKYDIGKALEDGTIQQYEGVYTVKGVGKDRDFRRALSDFALANLVNAKGLVQVGDILIHISDVAVSRTHLRYEQELLRGSGPHVVSRAVDNLPTSVNIKTPSGARRATVDDYWDIPYNSTGLVERRFRGNTWAKNYPFPQQYWSTGVEVRHQRSNWWGWGAHPSDGMSVSGSATLNGNPISPWYEENHSETIRWRYQESWTSGSVGTVTMNATFRGVCNGNGGSIGKNRTQLISFSTNI</sequence>
<proteinExistence type="predicted"/>
<dbReference type="STRING" id="1178516.AWR27_13755"/>
<reference evidence="1 2" key="1">
    <citation type="submission" date="2016-01" db="EMBL/GenBank/DDBJ databases">
        <authorList>
            <person name="Oliw E.H."/>
        </authorList>
    </citation>
    <scope>NUCLEOTIDE SEQUENCE [LARGE SCALE GENOMIC DNA]</scope>
    <source>
        <strain evidence="1 2">DY10</strain>
    </source>
</reference>
<dbReference type="KEGG" id="smon:AWR27_13755"/>
<dbReference type="EMBL" id="CP014263">
    <property type="protein sequence ID" value="AQG80289.1"/>
    <property type="molecule type" value="Genomic_DNA"/>
</dbReference>
<gene>
    <name evidence="1" type="ORF">AWR27_13755</name>
</gene>
<dbReference type="RefSeq" id="WP_077131715.1">
    <property type="nucleotide sequence ID" value="NZ_CP014263.1"/>
</dbReference>
<protein>
    <submittedName>
        <fullName evidence="1">Uncharacterized protein</fullName>
    </submittedName>
</protein>
<name>A0A1P9WY40_9BACT</name>
<evidence type="ECO:0000313" key="2">
    <source>
        <dbReference type="Proteomes" id="UP000187941"/>
    </source>
</evidence>
<organism evidence="1 2">
    <name type="scientific">Spirosoma montaniterrae</name>
    <dbReference type="NCBI Taxonomy" id="1178516"/>
    <lineage>
        <taxon>Bacteria</taxon>
        <taxon>Pseudomonadati</taxon>
        <taxon>Bacteroidota</taxon>
        <taxon>Cytophagia</taxon>
        <taxon>Cytophagales</taxon>
        <taxon>Cytophagaceae</taxon>
        <taxon>Spirosoma</taxon>
    </lineage>
</organism>
<dbReference type="Proteomes" id="UP000187941">
    <property type="component" value="Chromosome"/>
</dbReference>
<dbReference type="AlphaFoldDB" id="A0A1P9WY40"/>
<dbReference type="OrthoDB" id="865722at2"/>
<keyword evidence="2" id="KW-1185">Reference proteome</keyword>
<accession>A0A1P9WY40</accession>